<evidence type="ECO:0000256" key="6">
    <source>
        <dbReference type="ARBA" id="ARBA00023224"/>
    </source>
</evidence>
<feature type="domain" description="HAMP" evidence="11">
    <location>
        <begin position="227"/>
        <end position="281"/>
    </location>
</feature>
<evidence type="ECO:0000259" key="10">
    <source>
        <dbReference type="PROSITE" id="PS50111"/>
    </source>
</evidence>
<dbReference type="InterPro" id="IPR003660">
    <property type="entry name" value="HAMP_dom"/>
</dbReference>
<keyword evidence="4 9" id="KW-1133">Transmembrane helix</keyword>
<dbReference type="FunFam" id="1.10.287.950:FF:000001">
    <property type="entry name" value="Methyl-accepting chemotaxis sensory transducer"/>
    <property type="match status" value="1"/>
</dbReference>
<dbReference type="InterPro" id="IPR004090">
    <property type="entry name" value="Chemotax_Me-accpt_rcpt"/>
</dbReference>
<dbReference type="GO" id="GO:0007165">
    <property type="term" value="P:signal transduction"/>
    <property type="evidence" value="ECO:0007669"/>
    <property type="project" value="UniProtKB-KW"/>
</dbReference>
<keyword evidence="3 9" id="KW-0812">Transmembrane</keyword>
<dbReference type="Pfam" id="PF08269">
    <property type="entry name" value="dCache_2"/>
    <property type="match status" value="1"/>
</dbReference>
<dbReference type="GO" id="GO:0006935">
    <property type="term" value="P:chemotaxis"/>
    <property type="evidence" value="ECO:0007669"/>
    <property type="project" value="InterPro"/>
</dbReference>
<feature type="domain" description="Methyl-accepting transducer" evidence="10">
    <location>
        <begin position="286"/>
        <end position="522"/>
    </location>
</feature>
<dbReference type="PANTHER" id="PTHR32089">
    <property type="entry name" value="METHYL-ACCEPTING CHEMOTAXIS PROTEIN MCPB"/>
    <property type="match status" value="1"/>
</dbReference>
<dbReference type="GO" id="GO:0005886">
    <property type="term" value="C:plasma membrane"/>
    <property type="evidence" value="ECO:0007669"/>
    <property type="project" value="UniProtKB-SubCell"/>
</dbReference>
<evidence type="ECO:0000256" key="1">
    <source>
        <dbReference type="ARBA" id="ARBA00004651"/>
    </source>
</evidence>
<dbReference type="Gene3D" id="1.10.287.950">
    <property type="entry name" value="Methyl-accepting chemotaxis protein"/>
    <property type="match status" value="1"/>
</dbReference>
<evidence type="ECO:0000259" key="11">
    <source>
        <dbReference type="PROSITE" id="PS50885"/>
    </source>
</evidence>
<dbReference type="Proteomes" id="UP000188726">
    <property type="component" value="Unassembled WGS sequence"/>
</dbReference>
<dbReference type="EMBL" id="MUEO01000051">
    <property type="protein sequence ID" value="OOE42048.1"/>
    <property type="molecule type" value="Genomic_DNA"/>
</dbReference>
<dbReference type="Pfam" id="PF00015">
    <property type="entry name" value="MCPsignal"/>
    <property type="match status" value="1"/>
</dbReference>
<evidence type="ECO:0000256" key="4">
    <source>
        <dbReference type="ARBA" id="ARBA00022989"/>
    </source>
</evidence>
<dbReference type="Pfam" id="PF00672">
    <property type="entry name" value="HAMP"/>
    <property type="match status" value="1"/>
</dbReference>
<evidence type="ECO:0000256" key="8">
    <source>
        <dbReference type="PROSITE-ProRule" id="PRU00284"/>
    </source>
</evidence>
<sequence>MLMKLMFKTKILLLAIVPLIASILILSAITAHNERTLIEENIATFREKLVNERKKQLEEVTQVAENIVERINPGTSEARLAALKTALTDVKFGEAGYFFIYNKQGINVFHPVKPALEGKNLIDFTDPKGNKVIQGLLEAAQRGDGYFNFMFDKPGTDALIDKIGYAVMVNNGQWLLGTGAYTDDIEQEVAAYRTDAEQTLNAQIFRLTLLGLGTVVITGLLVSWFAQRIGEPVKNMLDKLNDIASGEGDLTQRLHVQGHDEIAQLGHAFNRFVEKLQQTIQRVAQVTAQVNSTASDMAQQTSVVAQKLQTHDNETEQVVTAVTEMSSAAQEVAQNTTQVADAATSATQDAQNAQTQVHESISSVDRLVAKMGESSGQVDQLKAQSDKITSVLSVIGEIAEQTNLLALNAAIEAARAGEQGRGFAVVADEVRTLASRTQTSTHEIRDMLDGLHVHVDSAVKTIADSDQECQNMATISSEIGERITSVSAAFSQVNDMTSQIASAASEQTTVTEDIHRNLISIRDIVASLLTSSEASSHAAEELSSLGQDLDTLVGQFKVA</sequence>
<dbReference type="InterPro" id="IPR004089">
    <property type="entry name" value="MCPsignal_dom"/>
</dbReference>
<evidence type="ECO:0000256" key="2">
    <source>
        <dbReference type="ARBA" id="ARBA00022475"/>
    </source>
</evidence>
<comment type="similarity">
    <text evidence="7">Belongs to the methyl-accepting chemotaxis (MCP) protein family.</text>
</comment>
<dbReference type="PROSITE" id="PS50111">
    <property type="entry name" value="CHEMOTAXIS_TRANSDUC_2"/>
    <property type="match status" value="1"/>
</dbReference>
<evidence type="ECO:0000256" key="3">
    <source>
        <dbReference type="ARBA" id="ARBA00022692"/>
    </source>
</evidence>
<evidence type="ECO:0000256" key="9">
    <source>
        <dbReference type="SAM" id="Phobius"/>
    </source>
</evidence>
<dbReference type="GO" id="GO:0004888">
    <property type="term" value="F:transmembrane signaling receptor activity"/>
    <property type="evidence" value="ECO:0007669"/>
    <property type="project" value="InterPro"/>
</dbReference>
<comment type="subcellular location">
    <subcellularLocation>
        <location evidence="1">Cell membrane</location>
        <topology evidence="1">Multi-pass membrane protein</topology>
    </subcellularLocation>
</comment>
<proteinExistence type="inferred from homology"/>
<dbReference type="PROSITE" id="PS50885">
    <property type="entry name" value="HAMP"/>
    <property type="match status" value="1"/>
</dbReference>
<keyword evidence="5 9" id="KW-0472">Membrane</keyword>
<dbReference type="CDD" id="cd11386">
    <property type="entry name" value="MCP_signal"/>
    <property type="match status" value="1"/>
</dbReference>
<feature type="transmembrane region" description="Helical" evidence="9">
    <location>
        <begin position="204"/>
        <end position="226"/>
    </location>
</feature>
<dbReference type="InterPro" id="IPR004010">
    <property type="entry name" value="Double_Cache_2"/>
</dbReference>
<dbReference type="SMART" id="SM00283">
    <property type="entry name" value="MA"/>
    <property type="match status" value="1"/>
</dbReference>
<organism evidence="12 13">
    <name type="scientific">Salinivibrio kushneri</name>
    <dbReference type="NCBI Taxonomy" id="1908198"/>
    <lineage>
        <taxon>Bacteria</taxon>
        <taxon>Pseudomonadati</taxon>
        <taxon>Pseudomonadota</taxon>
        <taxon>Gammaproteobacteria</taxon>
        <taxon>Vibrionales</taxon>
        <taxon>Vibrionaceae</taxon>
        <taxon>Salinivibrio</taxon>
    </lineage>
</organism>
<dbReference type="AlphaFoldDB" id="A0AB36K2T7"/>
<dbReference type="CDD" id="cd06225">
    <property type="entry name" value="HAMP"/>
    <property type="match status" value="1"/>
</dbReference>
<keyword evidence="6 8" id="KW-0807">Transducer</keyword>
<reference evidence="12 13" key="1">
    <citation type="journal article" date="2017" name="Genome Announc.">
        <title>Draft Genome Sequences of Salinivibrio proteolyticus, Salinivibrio sharmensis, Salinivibrio siamensis, Salinivibrio costicola subsp. alcaliphilus, Salinivibrio costicola subsp. vallismortis, and 29 New Isolates Belonging to the Genus Salinivibrio.</title>
        <authorList>
            <person name="Lopez-Hermoso C."/>
            <person name="de la Haba R.R."/>
            <person name="Sanchez-Porro C."/>
            <person name="Bayliss S.C."/>
            <person name="Feil E.J."/>
            <person name="Ventosa A."/>
        </authorList>
    </citation>
    <scope>NUCLEOTIDE SEQUENCE [LARGE SCALE GENOMIC DNA]</scope>
    <source>
        <strain evidence="12 13">IC202</strain>
    </source>
</reference>
<dbReference type="Gene3D" id="3.30.450.20">
    <property type="entry name" value="PAS domain"/>
    <property type="match status" value="1"/>
</dbReference>
<evidence type="ECO:0000256" key="7">
    <source>
        <dbReference type="ARBA" id="ARBA00029447"/>
    </source>
</evidence>
<comment type="caution">
    <text evidence="12">The sequence shown here is derived from an EMBL/GenBank/DDBJ whole genome shotgun (WGS) entry which is preliminary data.</text>
</comment>
<dbReference type="SMART" id="SM01049">
    <property type="entry name" value="Cache_2"/>
    <property type="match status" value="1"/>
</dbReference>
<gene>
    <name evidence="12" type="ORF">BZG09_14790</name>
</gene>
<name>A0AB36K2T7_9GAMM</name>
<protein>
    <submittedName>
        <fullName evidence="12">Chemotaxis protein</fullName>
    </submittedName>
</protein>
<accession>A0AB36K2T7</accession>
<dbReference type="PANTHER" id="PTHR32089:SF55">
    <property type="entry name" value="METHYL ACCEPTING SENSORY TRANSDUCER WITH CACHE_2 SMALL MOLECULE BINDING DOMAIN"/>
    <property type="match status" value="1"/>
</dbReference>
<dbReference type="SMART" id="SM00304">
    <property type="entry name" value="HAMP"/>
    <property type="match status" value="1"/>
</dbReference>
<dbReference type="PRINTS" id="PR00260">
    <property type="entry name" value="CHEMTRNSDUCR"/>
</dbReference>
<evidence type="ECO:0000256" key="5">
    <source>
        <dbReference type="ARBA" id="ARBA00023136"/>
    </source>
</evidence>
<dbReference type="SUPFAM" id="SSF58104">
    <property type="entry name" value="Methyl-accepting chemotaxis protein (MCP) signaling domain"/>
    <property type="match status" value="1"/>
</dbReference>
<dbReference type="InterPro" id="IPR033480">
    <property type="entry name" value="sCache_2"/>
</dbReference>
<evidence type="ECO:0000313" key="12">
    <source>
        <dbReference type="EMBL" id="OOE42048.1"/>
    </source>
</evidence>
<evidence type="ECO:0000313" key="13">
    <source>
        <dbReference type="Proteomes" id="UP000188726"/>
    </source>
</evidence>
<keyword evidence="2" id="KW-1003">Cell membrane</keyword>